<dbReference type="PANTHER" id="PTHR37534">
    <property type="entry name" value="TRANSCRIPTIONAL ACTIVATOR PROTEIN UGA3"/>
    <property type="match status" value="1"/>
</dbReference>
<dbReference type="InterPro" id="IPR021858">
    <property type="entry name" value="Fun_TF"/>
</dbReference>
<feature type="region of interest" description="Disordered" evidence="3">
    <location>
        <begin position="331"/>
        <end position="350"/>
    </location>
</feature>
<comment type="caution">
    <text evidence="4">The sequence shown here is derived from an EMBL/GenBank/DDBJ whole genome shotgun (WGS) entry which is preliminary data.</text>
</comment>
<dbReference type="eggNOG" id="ENOG502RK4A">
    <property type="taxonomic scope" value="Eukaryota"/>
</dbReference>
<evidence type="ECO:0000313" key="5">
    <source>
        <dbReference type="Proteomes" id="UP000018001"/>
    </source>
</evidence>
<dbReference type="HOGENOM" id="CLU_015493_3_1_1"/>
<dbReference type="AlphaFoldDB" id="V5FD25"/>
<sequence>MPRTCTYEIQLQWEDESHQRGVKHGRAANRALAPSSTQSRVEIPMKRKVQHFINTTVHDLEDEESVSLFPFRHTDAIPLRVSTPGIIIEPALFPTLPGQDGRFFEFYLQRVCENMTLVDCRHNAFRQIILPLSLQDELVMETILALGALALSARGHENTYITALRHKHRSLRLLRDKIRNVETAVNDYNLIAILILCVFDISDNCQTSWSTHLSAAIDLMRLQNGDTKAPVISPVVSEFVTRYFLVRDALGRSACGKRAVIKELPSSHSDEIDPSIGCSYELIHIISLITDSSREVVASNTSCMGSSDWLAKTDNIDHQLRSLAQRLPPSFSQSPLTTTPSSTAGPQSSLSPSDILLRTSAFIHTAARLYFIATLRPLECSTAQTQQLVTSAIECIRPLSPTFLRTAHLWPLFVAAVHATEDEDRLFFLDQFSVLGRHDFSIVAAGSIARVRDIVETVWKRRDLAEPNSHEDDSRMLSDWARYVQPMSDQLSLG</sequence>
<dbReference type="Proteomes" id="UP000018001">
    <property type="component" value="Unassembled WGS sequence"/>
</dbReference>
<dbReference type="GO" id="GO:0045944">
    <property type="term" value="P:positive regulation of transcription by RNA polymerase II"/>
    <property type="evidence" value="ECO:0007669"/>
    <property type="project" value="TreeGrafter"/>
</dbReference>
<gene>
    <name evidence="4" type="ORF">PVAR5_3691</name>
</gene>
<keyword evidence="5" id="KW-1185">Reference proteome</keyword>
<evidence type="ECO:0000256" key="2">
    <source>
        <dbReference type="ARBA" id="ARBA00023242"/>
    </source>
</evidence>
<evidence type="ECO:0008006" key="6">
    <source>
        <dbReference type="Google" id="ProtNLM"/>
    </source>
</evidence>
<accession>V5FD25</accession>
<evidence type="ECO:0000256" key="1">
    <source>
        <dbReference type="ARBA" id="ARBA00004123"/>
    </source>
</evidence>
<proteinExistence type="predicted"/>
<dbReference type="Pfam" id="PF11951">
    <property type="entry name" value="Fungal_trans_2"/>
    <property type="match status" value="1"/>
</dbReference>
<dbReference type="PANTHER" id="PTHR37534:SF49">
    <property type="entry name" value="LYSINE BIOSYNTHESIS REGULATORY PROTEIN LYS14"/>
    <property type="match status" value="1"/>
</dbReference>
<dbReference type="OrthoDB" id="5069333at2759"/>
<evidence type="ECO:0000313" key="4">
    <source>
        <dbReference type="EMBL" id="GAD95054.1"/>
    </source>
</evidence>
<protein>
    <recommendedName>
        <fullName evidence="6">Fungal-specific transcription factor domain-containing protein</fullName>
    </recommendedName>
</protein>
<feature type="compositionally biased region" description="Low complexity" evidence="3">
    <location>
        <begin position="331"/>
        <end position="343"/>
    </location>
</feature>
<keyword evidence="2" id="KW-0539">Nucleus</keyword>
<name>V5FD25_BYSSN</name>
<dbReference type="GO" id="GO:0000976">
    <property type="term" value="F:transcription cis-regulatory region binding"/>
    <property type="evidence" value="ECO:0007669"/>
    <property type="project" value="TreeGrafter"/>
</dbReference>
<dbReference type="EMBL" id="BAUL01000112">
    <property type="protein sequence ID" value="GAD95054.1"/>
    <property type="molecule type" value="Genomic_DNA"/>
</dbReference>
<dbReference type="InParanoid" id="V5FD25"/>
<evidence type="ECO:0000256" key="3">
    <source>
        <dbReference type="SAM" id="MobiDB-lite"/>
    </source>
</evidence>
<organism evidence="4 5">
    <name type="scientific">Byssochlamys spectabilis (strain No. 5 / NBRC 109023)</name>
    <name type="common">Paecilomyces variotii</name>
    <dbReference type="NCBI Taxonomy" id="1356009"/>
    <lineage>
        <taxon>Eukaryota</taxon>
        <taxon>Fungi</taxon>
        <taxon>Dikarya</taxon>
        <taxon>Ascomycota</taxon>
        <taxon>Pezizomycotina</taxon>
        <taxon>Eurotiomycetes</taxon>
        <taxon>Eurotiomycetidae</taxon>
        <taxon>Eurotiales</taxon>
        <taxon>Thermoascaceae</taxon>
        <taxon>Paecilomyces</taxon>
    </lineage>
</organism>
<dbReference type="GO" id="GO:0003700">
    <property type="term" value="F:DNA-binding transcription factor activity"/>
    <property type="evidence" value="ECO:0007669"/>
    <property type="project" value="TreeGrafter"/>
</dbReference>
<dbReference type="GO" id="GO:0005634">
    <property type="term" value="C:nucleus"/>
    <property type="evidence" value="ECO:0007669"/>
    <property type="project" value="UniProtKB-SubCell"/>
</dbReference>
<reference evidence="5" key="1">
    <citation type="journal article" date="2014" name="Genome Announc.">
        <title>Draft genome sequence of the formaldehyde-resistant fungus Byssochlamys spectabilis No. 5 (anamorph Paecilomyces variotii No. 5) (NBRC109023).</title>
        <authorList>
            <person name="Oka T."/>
            <person name="Ekino K."/>
            <person name="Fukuda K."/>
            <person name="Nomura Y."/>
        </authorList>
    </citation>
    <scope>NUCLEOTIDE SEQUENCE [LARGE SCALE GENOMIC DNA]</scope>
    <source>
        <strain evidence="5">No. 5 / NBRC 109023</strain>
    </source>
</reference>
<comment type="subcellular location">
    <subcellularLocation>
        <location evidence="1">Nucleus</location>
    </subcellularLocation>
</comment>